<dbReference type="Gene3D" id="3.40.50.300">
    <property type="entry name" value="P-loop containing nucleotide triphosphate hydrolases"/>
    <property type="match status" value="1"/>
</dbReference>
<evidence type="ECO:0000256" key="2">
    <source>
        <dbReference type="ARBA" id="ARBA00008526"/>
    </source>
</evidence>
<feature type="transmembrane region" description="Helical" evidence="9">
    <location>
        <begin position="385"/>
        <end position="406"/>
    </location>
</feature>
<feature type="domain" description="ABC transporter" evidence="10">
    <location>
        <begin position="594"/>
        <end position="830"/>
    </location>
</feature>
<keyword evidence="8 9" id="KW-0472">Membrane</keyword>
<dbReference type="EMBL" id="CAJHUC010000850">
    <property type="protein sequence ID" value="CAD7698561.1"/>
    <property type="molecule type" value="Genomic_DNA"/>
</dbReference>
<dbReference type="InterPro" id="IPR017871">
    <property type="entry name" value="ABC_transporter-like_CS"/>
</dbReference>
<dbReference type="InterPro" id="IPR027417">
    <property type="entry name" value="P-loop_NTPase"/>
</dbReference>
<dbReference type="FunFam" id="3.40.50.300:FF:000665">
    <property type="entry name" value="ABC transporter A family member 2"/>
    <property type="match status" value="1"/>
</dbReference>
<dbReference type="SMART" id="SM00382">
    <property type="entry name" value="AAA"/>
    <property type="match status" value="1"/>
</dbReference>
<dbReference type="GO" id="GO:0140359">
    <property type="term" value="F:ABC-type transporter activity"/>
    <property type="evidence" value="ECO:0007669"/>
    <property type="project" value="InterPro"/>
</dbReference>
<dbReference type="PANTHER" id="PTHR19229">
    <property type="entry name" value="ATP-BINDING CASSETTE TRANSPORTER SUBFAMILY A ABCA"/>
    <property type="match status" value="1"/>
</dbReference>
<dbReference type="PROSITE" id="PS00211">
    <property type="entry name" value="ABC_TRANSPORTER_1"/>
    <property type="match status" value="1"/>
</dbReference>
<dbReference type="InterPro" id="IPR013525">
    <property type="entry name" value="ABC2_TM"/>
</dbReference>
<dbReference type="PANTHER" id="PTHR19229:SF154">
    <property type="entry name" value="ABC TRANSPORTER A FAMILY MEMBER 3-RELATED"/>
    <property type="match status" value="1"/>
</dbReference>
<evidence type="ECO:0000256" key="5">
    <source>
        <dbReference type="ARBA" id="ARBA00022741"/>
    </source>
</evidence>
<dbReference type="GO" id="GO:0005319">
    <property type="term" value="F:lipid transporter activity"/>
    <property type="evidence" value="ECO:0007669"/>
    <property type="project" value="TreeGrafter"/>
</dbReference>
<comment type="caution">
    <text evidence="11">The sequence shown here is derived from an EMBL/GenBank/DDBJ whole genome shotgun (WGS) entry which is preliminary data.</text>
</comment>
<dbReference type="GO" id="GO:0016887">
    <property type="term" value="F:ATP hydrolysis activity"/>
    <property type="evidence" value="ECO:0007669"/>
    <property type="project" value="InterPro"/>
</dbReference>
<dbReference type="GO" id="GO:0016020">
    <property type="term" value="C:membrane"/>
    <property type="evidence" value="ECO:0007669"/>
    <property type="project" value="UniProtKB-SubCell"/>
</dbReference>
<dbReference type="PROSITE" id="PS50893">
    <property type="entry name" value="ABC_TRANSPORTER_2"/>
    <property type="match status" value="1"/>
</dbReference>
<feature type="transmembrane region" description="Helical" evidence="9">
    <location>
        <begin position="412"/>
        <end position="432"/>
    </location>
</feature>
<dbReference type="Pfam" id="PF12698">
    <property type="entry name" value="ABC2_membrane_3"/>
    <property type="match status" value="1"/>
</dbReference>
<evidence type="ECO:0000256" key="8">
    <source>
        <dbReference type="ARBA" id="ARBA00023136"/>
    </source>
</evidence>
<organism evidence="11 12">
    <name type="scientific">Ostreobium quekettii</name>
    <dbReference type="NCBI Taxonomy" id="121088"/>
    <lineage>
        <taxon>Eukaryota</taxon>
        <taxon>Viridiplantae</taxon>
        <taxon>Chlorophyta</taxon>
        <taxon>core chlorophytes</taxon>
        <taxon>Ulvophyceae</taxon>
        <taxon>TCBD clade</taxon>
        <taxon>Bryopsidales</taxon>
        <taxon>Ostreobineae</taxon>
        <taxon>Ostreobiaceae</taxon>
        <taxon>Ostreobium</taxon>
    </lineage>
</organism>
<evidence type="ECO:0000256" key="6">
    <source>
        <dbReference type="ARBA" id="ARBA00022840"/>
    </source>
</evidence>
<keyword evidence="5" id="KW-0547">Nucleotide-binding</keyword>
<evidence type="ECO:0000256" key="9">
    <source>
        <dbReference type="SAM" id="Phobius"/>
    </source>
</evidence>
<keyword evidence="3" id="KW-0813">Transport</keyword>
<name>A0A8S1ITW2_9CHLO</name>
<accession>A0A8S1ITW2</accession>
<gene>
    <name evidence="11" type="ORF">OSTQU699_LOCUS3922</name>
</gene>
<dbReference type="InterPro" id="IPR003439">
    <property type="entry name" value="ABC_transporter-like_ATP-bd"/>
</dbReference>
<proteinExistence type="inferred from homology"/>
<evidence type="ECO:0000259" key="10">
    <source>
        <dbReference type="PROSITE" id="PS50893"/>
    </source>
</evidence>
<dbReference type="SUPFAM" id="SSF52540">
    <property type="entry name" value="P-loop containing nucleoside triphosphate hydrolases"/>
    <property type="match status" value="1"/>
</dbReference>
<keyword evidence="4 9" id="KW-0812">Transmembrane</keyword>
<dbReference type="CDD" id="cd03263">
    <property type="entry name" value="ABC_subfamily_A"/>
    <property type="match status" value="1"/>
</dbReference>
<protein>
    <recommendedName>
        <fullName evidence="10">ABC transporter domain-containing protein</fullName>
    </recommendedName>
</protein>
<evidence type="ECO:0000313" key="11">
    <source>
        <dbReference type="EMBL" id="CAD7698561.1"/>
    </source>
</evidence>
<keyword evidence="12" id="KW-1185">Reference proteome</keyword>
<dbReference type="InterPro" id="IPR026082">
    <property type="entry name" value="ABCA"/>
</dbReference>
<evidence type="ECO:0000256" key="1">
    <source>
        <dbReference type="ARBA" id="ARBA00004141"/>
    </source>
</evidence>
<comment type="subcellular location">
    <subcellularLocation>
        <location evidence="1">Membrane</location>
        <topology evidence="1">Multi-pass membrane protein</topology>
    </subcellularLocation>
</comment>
<dbReference type="InterPro" id="IPR003593">
    <property type="entry name" value="AAA+_ATPase"/>
</dbReference>
<evidence type="ECO:0000256" key="3">
    <source>
        <dbReference type="ARBA" id="ARBA00022448"/>
    </source>
</evidence>
<keyword evidence="7 9" id="KW-1133">Transmembrane helix</keyword>
<dbReference type="AlphaFoldDB" id="A0A8S1ITW2"/>
<sequence>MCGLQYSTTEQAPFCSIPHPLSWPPVMQTPNEFIRAEPWAPDAVMFHTGQDTGLANAIASFMFSGSVSTNFASSKFAQMTVEQDTFRGEVLTELGFAFGASSESSPSHQVDPAFVPRNDPDSNLFVLNQNCSVVPDTSGIDAVVSGAVSDFPLLSSFGGGADEFINSCVNTLFVLSDVERINRHFFCSFDEAKCNASVEFNERVNRRRLLQDTDAVAEYSNAWDFKASDNVSGLEVDIWYKDTDTIAGNDGLPDIQRVNLPMNLASNSWVKAALDGSYSSQLLALVEFPLQETKLRLDLASFLSVLLFTWVIQLFLPLMLVQLVYEKANRLRIIMKMHGLGDAAYWIVNYAYYLLLYIVYIGIFVAVGSAVDLAIFRLNDYGVQLLFYFLFGNVQIAFSFLLSSFFQTTLTAMVFSFLWVFGTGLLGNVLLVRLIERDVFYVKLIQLIPAFGAYRGWYELGQHSFRAAFRNSDGLSWSSFTDDNNDMDFVMILFVAEWPLFMIAAWYIEQIYSTGTGVHRHPLYFLDRLRKQKSKGFKNKHDDPRGLELQETALISDAKPTVVEMGVDEEEEDVAAERRRVESIPFVGDDENAIIIRGLRKVFPSAEGNPPKVAVKDLYMAVRRGEVVGLLGPNGAGKTTAINMLVGFMEPTSGSALIDGLDITESMDLIYDRMGVCPQHNLLWDTLTGAEHLLFYGRLKGLSGPALKKAVANALNSVHLFSGDGDRLVQTYSGGMKRRLSVAISLIGDPKVVYLDEPSTGLDPASRRNLWDAVKQAKKNKAIILTTHSMQEAGVLCDRLGIFVNGSLMVIGKPQQLTSRYGDYLIFTITTVPDDNEAMKGLVFQHLAANAQLTYEVGGTLIYEVPTASTKPSDVFTFVENAKSQIKVLDWAVTNATLEEVFMKVAAKAGATSDVLN</sequence>
<dbReference type="Proteomes" id="UP000708148">
    <property type="component" value="Unassembled WGS sequence"/>
</dbReference>
<comment type="similarity">
    <text evidence="2">Belongs to the ABC transporter superfamily. ABCA family. CPR flippase (TC 3.A.1.211) subfamily.</text>
</comment>
<evidence type="ECO:0000256" key="7">
    <source>
        <dbReference type="ARBA" id="ARBA00022989"/>
    </source>
</evidence>
<evidence type="ECO:0000256" key="4">
    <source>
        <dbReference type="ARBA" id="ARBA00022692"/>
    </source>
</evidence>
<keyword evidence="6" id="KW-0067">ATP-binding</keyword>
<feature type="transmembrane region" description="Helical" evidence="9">
    <location>
        <begin position="299"/>
        <end position="321"/>
    </location>
</feature>
<reference evidence="11" key="1">
    <citation type="submission" date="2020-12" db="EMBL/GenBank/DDBJ databases">
        <authorList>
            <person name="Iha C."/>
        </authorList>
    </citation>
    <scope>NUCLEOTIDE SEQUENCE</scope>
</reference>
<dbReference type="GO" id="GO:0005524">
    <property type="term" value="F:ATP binding"/>
    <property type="evidence" value="ECO:0007669"/>
    <property type="project" value="UniProtKB-KW"/>
</dbReference>
<dbReference type="Pfam" id="PF00005">
    <property type="entry name" value="ABC_tran"/>
    <property type="match status" value="1"/>
</dbReference>
<dbReference type="OrthoDB" id="8061355at2759"/>
<evidence type="ECO:0000313" key="12">
    <source>
        <dbReference type="Proteomes" id="UP000708148"/>
    </source>
</evidence>